<dbReference type="Proteomes" id="UP000030023">
    <property type="component" value="Unassembled WGS sequence"/>
</dbReference>
<dbReference type="SUPFAM" id="SSF53850">
    <property type="entry name" value="Periplasmic binding protein-like II"/>
    <property type="match status" value="1"/>
</dbReference>
<protein>
    <submittedName>
        <fullName evidence="4">Amino acid ABC transporter substrate-binding protein</fullName>
    </submittedName>
</protein>
<dbReference type="SMART" id="SM00062">
    <property type="entry name" value="PBPb"/>
    <property type="match status" value="1"/>
</dbReference>
<evidence type="ECO:0000313" key="4">
    <source>
        <dbReference type="EMBL" id="KGO27551.1"/>
    </source>
</evidence>
<keyword evidence="5" id="KW-1185">Reference proteome</keyword>
<organism evidence="4 5">
    <name type="scientific">Oenococcus alcoholitolerans</name>
    <dbReference type="NCBI Taxonomy" id="931074"/>
    <lineage>
        <taxon>Bacteria</taxon>
        <taxon>Bacillati</taxon>
        <taxon>Bacillota</taxon>
        <taxon>Bacilli</taxon>
        <taxon>Lactobacillales</taxon>
        <taxon>Lactobacillaceae</taxon>
        <taxon>Oenococcus</taxon>
    </lineage>
</organism>
<evidence type="ECO:0000259" key="3">
    <source>
        <dbReference type="SMART" id="SM00062"/>
    </source>
</evidence>
<dbReference type="PANTHER" id="PTHR35936:SF34">
    <property type="entry name" value="ABC TRANSPORTER EXTRACELLULAR-BINDING PROTEIN YCKB-RELATED"/>
    <property type="match status" value="1"/>
</dbReference>
<dbReference type="EMBL" id="AXCV01000399">
    <property type="protein sequence ID" value="KGO27551.1"/>
    <property type="molecule type" value="Genomic_DNA"/>
</dbReference>
<reference evidence="4 5" key="1">
    <citation type="journal article" date="2014" name="Antonie Van Leeuwenhoek">
        <title>Oenococcus alcoholitolerans sp. nov., a lactic acid bacteria isolated from cachaca and ethanol fermentation processes.</title>
        <authorList>
            <person name="Badotti F."/>
            <person name="Moreira A.P."/>
            <person name="Tonon L.A."/>
            <person name="de Lucena B.T."/>
            <person name="Gomes Fde C."/>
            <person name="Kruger R."/>
            <person name="Thompson C.C."/>
            <person name="de Morais M.A.Jr."/>
            <person name="Rosa C.A."/>
            <person name="Thompson F.L."/>
        </authorList>
    </citation>
    <scope>NUCLEOTIDE SEQUENCE [LARGE SCALE GENOMIC DNA]</scope>
    <source>
        <strain evidence="4 5">UFRJ-M7.2.18</strain>
    </source>
</reference>
<feature type="transmembrane region" description="Helical" evidence="2">
    <location>
        <begin position="12"/>
        <end position="32"/>
    </location>
</feature>
<feature type="domain" description="Solute-binding protein family 3/N-terminal" evidence="3">
    <location>
        <begin position="52"/>
        <end position="250"/>
    </location>
</feature>
<gene>
    <name evidence="4" type="ORF">Q757_07625</name>
</gene>
<keyword evidence="2" id="KW-1133">Transmembrane helix</keyword>
<accession>A0ABR4XPI6</accession>
<keyword evidence="2" id="KW-0472">Membrane</keyword>
<keyword evidence="2" id="KW-0812">Transmembrane</keyword>
<sequence length="252" mass="28477">MKNTKNSRKKIIVNSLIGLFLIVIVVGGWLFFSRPKAQSTADSWSVMQRKKEITIGLDDTFIPMGFRSKSGKIIGFDVDLADAAFKKIGLKVKWEPINWATKERLLNNGQIDAIWNGYTISPARKKKVAFSIPYKKGTQVLVTLTKDNINRISDMQGRKLGLQNASTADTQFRQYKNLLRRYVAGTPNKYDTFDKAFMDLKAGRIQGILVDSIYAGYYIRNLSDPQDYKIISAGYPIDENGVGFRKMIGPFV</sequence>
<evidence type="ECO:0000256" key="2">
    <source>
        <dbReference type="SAM" id="Phobius"/>
    </source>
</evidence>
<dbReference type="PANTHER" id="PTHR35936">
    <property type="entry name" value="MEMBRANE-BOUND LYTIC MUREIN TRANSGLYCOSYLASE F"/>
    <property type="match status" value="1"/>
</dbReference>
<evidence type="ECO:0000313" key="5">
    <source>
        <dbReference type="Proteomes" id="UP000030023"/>
    </source>
</evidence>
<evidence type="ECO:0000256" key="1">
    <source>
        <dbReference type="ARBA" id="ARBA00022729"/>
    </source>
</evidence>
<comment type="caution">
    <text evidence="4">The sequence shown here is derived from an EMBL/GenBank/DDBJ whole genome shotgun (WGS) entry which is preliminary data.</text>
</comment>
<keyword evidence="1" id="KW-0732">Signal</keyword>
<dbReference type="InterPro" id="IPR001638">
    <property type="entry name" value="Solute-binding_3/MltF_N"/>
</dbReference>
<proteinExistence type="predicted"/>
<dbReference type="Pfam" id="PF00497">
    <property type="entry name" value="SBP_bac_3"/>
    <property type="match status" value="1"/>
</dbReference>
<name>A0ABR4XPI6_9LACO</name>
<dbReference type="Gene3D" id="3.40.190.10">
    <property type="entry name" value="Periplasmic binding protein-like II"/>
    <property type="match status" value="2"/>
</dbReference>